<dbReference type="EMBL" id="BQNB010011800">
    <property type="protein sequence ID" value="GJS95333.1"/>
    <property type="molecule type" value="Genomic_DNA"/>
</dbReference>
<gene>
    <name evidence="1" type="ORF">Tco_0802301</name>
</gene>
<comment type="caution">
    <text evidence="1">The sequence shown here is derived from an EMBL/GenBank/DDBJ whole genome shotgun (WGS) entry which is preliminary data.</text>
</comment>
<proteinExistence type="predicted"/>
<sequence>MLSLLLHPHTPLSSPLPQIPSPPLLVPSLPTHTSPTYAEALLGYRAAEIRLRASLPPLLLSPTVHRTDILEYELPPRKRLCLTAPAPRFEVGESSTAAAARHVGPALARDDLYRLLVSEARHAWEAWSHSMNCHKAFHAELQAYRGLINKHEIHILTRDTRIGSLETLAATLIAQTSSLQTQLTTALVRIDTLEAREPSHTDDLEDADNCA</sequence>
<reference evidence="1" key="1">
    <citation type="journal article" date="2022" name="Int. J. Mol. Sci.">
        <title>Draft Genome of Tanacetum Coccineum: Genomic Comparison of Closely Related Tanacetum-Family Plants.</title>
        <authorList>
            <person name="Yamashiro T."/>
            <person name="Shiraishi A."/>
            <person name="Nakayama K."/>
            <person name="Satake H."/>
        </authorList>
    </citation>
    <scope>NUCLEOTIDE SEQUENCE</scope>
</reference>
<evidence type="ECO:0000313" key="1">
    <source>
        <dbReference type="EMBL" id="GJS95333.1"/>
    </source>
</evidence>
<dbReference type="Proteomes" id="UP001151760">
    <property type="component" value="Unassembled WGS sequence"/>
</dbReference>
<organism evidence="1 2">
    <name type="scientific">Tanacetum coccineum</name>
    <dbReference type="NCBI Taxonomy" id="301880"/>
    <lineage>
        <taxon>Eukaryota</taxon>
        <taxon>Viridiplantae</taxon>
        <taxon>Streptophyta</taxon>
        <taxon>Embryophyta</taxon>
        <taxon>Tracheophyta</taxon>
        <taxon>Spermatophyta</taxon>
        <taxon>Magnoliopsida</taxon>
        <taxon>eudicotyledons</taxon>
        <taxon>Gunneridae</taxon>
        <taxon>Pentapetalae</taxon>
        <taxon>asterids</taxon>
        <taxon>campanulids</taxon>
        <taxon>Asterales</taxon>
        <taxon>Asteraceae</taxon>
        <taxon>Asteroideae</taxon>
        <taxon>Anthemideae</taxon>
        <taxon>Anthemidinae</taxon>
        <taxon>Tanacetum</taxon>
    </lineage>
</organism>
<reference evidence="1" key="2">
    <citation type="submission" date="2022-01" db="EMBL/GenBank/DDBJ databases">
        <authorList>
            <person name="Yamashiro T."/>
            <person name="Shiraishi A."/>
            <person name="Satake H."/>
            <person name="Nakayama K."/>
        </authorList>
    </citation>
    <scope>NUCLEOTIDE SEQUENCE</scope>
</reference>
<protein>
    <submittedName>
        <fullName evidence="1">Uncharacterized protein</fullName>
    </submittedName>
</protein>
<evidence type="ECO:0000313" key="2">
    <source>
        <dbReference type="Proteomes" id="UP001151760"/>
    </source>
</evidence>
<name>A0ABQ5A2Q0_9ASTR</name>
<accession>A0ABQ5A2Q0</accession>
<keyword evidence="2" id="KW-1185">Reference proteome</keyword>